<feature type="region of interest" description="Disordered" evidence="1">
    <location>
        <begin position="1"/>
        <end position="57"/>
    </location>
</feature>
<feature type="compositionally biased region" description="Polar residues" evidence="1">
    <location>
        <begin position="32"/>
        <end position="45"/>
    </location>
</feature>
<feature type="compositionally biased region" description="Basic and acidic residues" evidence="1">
    <location>
        <begin position="7"/>
        <end position="17"/>
    </location>
</feature>
<proteinExistence type="predicted"/>
<protein>
    <submittedName>
        <fullName evidence="2">Uncharacterized protein</fullName>
    </submittedName>
</protein>
<sequence length="57" mass="6435">MPELIENETKEQTDLKNRFSPIPVFTKRQKSASEPSRSLSTQNKMNHPAAAEIVGDH</sequence>
<comment type="caution">
    <text evidence="2">The sequence shown here is derived from an EMBL/GenBank/DDBJ whole genome shotgun (WGS) entry which is preliminary data.</text>
</comment>
<evidence type="ECO:0000313" key="3">
    <source>
        <dbReference type="Proteomes" id="UP000664317"/>
    </source>
</evidence>
<accession>A0ABS3C9D0</accession>
<dbReference type="EMBL" id="JAFKCT010000010">
    <property type="protein sequence ID" value="MBN7813161.1"/>
    <property type="molecule type" value="Genomic_DNA"/>
</dbReference>
<gene>
    <name evidence="2" type="ORF">J0A68_19555</name>
</gene>
<reference evidence="2 3" key="1">
    <citation type="submission" date="2021-03" db="EMBL/GenBank/DDBJ databases">
        <title>novel species isolated from a fishpond in China.</title>
        <authorList>
            <person name="Lu H."/>
            <person name="Cai Z."/>
        </authorList>
    </citation>
    <scope>NUCLEOTIDE SEQUENCE [LARGE SCALE GENOMIC DNA]</scope>
    <source>
        <strain evidence="2 3">H41</strain>
    </source>
</reference>
<organism evidence="2 3">
    <name type="scientific">Algoriphagus oliviformis</name>
    <dbReference type="NCBI Taxonomy" id="2811231"/>
    <lineage>
        <taxon>Bacteria</taxon>
        <taxon>Pseudomonadati</taxon>
        <taxon>Bacteroidota</taxon>
        <taxon>Cytophagia</taxon>
        <taxon>Cytophagales</taxon>
        <taxon>Cyclobacteriaceae</taxon>
        <taxon>Algoriphagus</taxon>
    </lineage>
</organism>
<evidence type="ECO:0000256" key="1">
    <source>
        <dbReference type="SAM" id="MobiDB-lite"/>
    </source>
</evidence>
<evidence type="ECO:0000313" key="2">
    <source>
        <dbReference type="EMBL" id="MBN7813161.1"/>
    </source>
</evidence>
<name>A0ABS3C9D0_9BACT</name>
<dbReference type="RefSeq" id="WP_206579937.1">
    <property type="nucleotide sequence ID" value="NZ_JAFKCT010000010.1"/>
</dbReference>
<keyword evidence="3" id="KW-1185">Reference proteome</keyword>
<dbReference type="Proteomes" id="UP000664317">
    <property type="component" value="Unassembled WGS sequence"/>
</dbReference>